<gene>
    <name evidence="1" type="ORF">AB675_7881</name>
</gene>
<comment type="caution">
    <text evidence="1">The sequence shown here is derived from an EMBL/GenBank/DDBJ whole genome shotgun (WGS) entry which is preliminary data.</text>
</comment>
<dbReference type="EMBL" id="LFJN01000010">
    <property type="protein sequence ID" value="KPI41123.1"/>
    <property type="molecule type" value="Genomic_DNA"/>
</dbReference>
<reference evidence="1 2" key="1">
    <citation type="submission" date="2015-06" db="EMBL/GenBank/DDBJ databases">
        <title>Draft genome of the ant-associated black yeast Phialophora attae CBS 131958.</title>
        <authorList>
            <person name="Moreno L.F."/>
            <person name="Stielow B.J."/>
            <person name="de Hoog S."/>
            <person name="Vicente V.A."/>
            <person name="Weiss V.A."/>
            <person name="de Vries M."/>
            <person name="Cruz L.M."/>
            <person name="Souza E.M."/>
        </authorList>
    </citation>
    <scope>NUCLEOTIDE SEQUENCE [LARGE SCALE GENOMIC DNA]</scope>
    <source>
        <strain evidence="1 2">CBS 131958</strain>
    </source>
</reference>
<dbReference type="GeneID" id="28740164"/>
<organism evidence="1 2">
    <name type="scientific">Cyphellophora attinorum</name>
    <dbReference type="NCBI Taxonomy" id="1664694"/>
    <lineage>
        <taxon>Eukaryota</taxon>
        <taxon>Fungi</taxon>
        <taxon>Dikarya</taxon>
        <taxon>Ascomycota</taxon>
        <taxon>Pezizomycotina</taxon>
        <taxon>Eurotiomycetes</taxon>
        <taxon>Chaetothyriomycetidae</taxon>
        <taxon>Chaetothyriales</taxon>
        <taxon>Cyphellophoraceae</taxon>
        <taxon>Cyphellophora</taxon>
    </lineage>
</organism>
<keyword evidence="2" id="KW-1185">Reference proteome</keyword>
<dbReference type="AlphaFoldDB" id="A0A0N1P1Q2"/>
<name>A0A0N1P1Q2_9EURO</name>
<dbReference type="VEuPathDB" id="FungiDB:AB675_7881"/>
<accession>A0A0N1P1Q2</accession>
<sequence>MTAVFFAHHDVATWGLPSWRSVVNDMRSASVPDPVRGLDDLNETMLLELISCISRYHPNAINNGLRQSLARFAVGELYSGLIAHHLTTAFRNQLKSPDKVMLFISAEQTEGQFVANITVDTKIVVAVVLANKHFMCVTFRLGRHGDDISIGVYDGFGIAAPEEWIALGWHAPRDYIPTGLASGFGGPAIRDLLDVADPALMPYRKPTSPKPDDESSCGPWSFWVAWRLLDSMTHGLADEYSDMHALSTYWSTVSISQVVLTLATWISGWR</sequence>
<protein>
    <submittedName>
        <fullName evidence="1">Uncharacterized protein</fullName>
    </submittedName>
</protein>
<evidence type="ECO:0000313" key="1">
    <source>
        <dbReference type="EMBL" id="KPI41123.1"/>
    </source>
</evidence>
<evidence type="ECO:0000313" key="2">
    <source>
        <dbReference type="Proteomes" id="UP000038010"/>
    </source>
</evidence>
<dbReference type="Proteomes" id="UP000038010">
    <property type="component" value="Unassembled WGS sequence"/>
</dbReference>
<proteinExistence type="predicted"/>
<dbReference type="RefSeq" id="XP_018001086.1">
    <property type="nucleotide sequence ID" value="XM_018148284.1"/>
</dbReference>